<organism evidence="1 2">
    <name type="scientific">Herbaspirillum lusitanum</name>
    <dbReference type="NCBI Taxonomy" id="213312"/>
    <lineage>
        <taxon>Bacteria</taxon>
        <taxon>Pseudomonadati</taxon>
        <taxon>Pseudomonadota</taxon>
        <taxon>Betaproteobacteria</taxon>
        <taxon>Burkholderiales</taxon>
        <taxon>Oxalobacteraceae</taxon>
        <taxon>Herbaspirillum</taxon>
    </lineage>
</organism>
<protein>
    <submittedName>
        <fullName evidence="1">DUF2917 domain-containing protein</fullName>
    </submittedName>
</protein>
<evidence type="ECO:0000313" key="1">
    <source>
        <dbReference type="EMBL" id="MFL9927118.1"/>
    </source>
</evidence>
<proteinExistence type="predicted"/>
<comment type="caution">
    <text evidence="1">The sequence shown here is derived from an EMBL/GenBank/DDBJ whole genome shotgun (WGS) entry which is preliminary data.</text>
</comment>
<name>A0ABW9AHA4_9BURK</name>
<keyword evidence="2" id="KW-1185">Reference proteome</keyword>
<evidence type="ECO:0000313" key="2">
    <source>
        <dbReference type="Proteomes" id="UP001629246"/>
    </source>
</evidence>
<sequence>MKSHQGSFIHQVWSRDGRGRVKELYGLHSSRSTIMQNLFTRRGVQARATRIPAKFCLKAGETRALKLQRPVFIRVRSGLVWLTVEQGGGDFWLRPGQDFEFHGSGLAVMEAVNEDAEFELRYLPGALRRWFTRLTSGLRRSGRARSAPGTAMMVQATEMEYQLAAEVNAQDCQLPCASGAPRVSIRRLLPSGLIRWH</sequence>
<dbReference type="RefSeq" id="WP_408160357.1">
    <property type="nucleotide sequence ID" value="NZ_JAQQFM010000012.1"/>
</dbReference>
<accession>A0ABW9AHA4</accession>
<reference evidence="1 2" key="1">
    <citation type="journal article" date="2024" name="Chem. Sci.">
        <title>Discovery of megapolipeptins by genome mining of a Burkholderiales bacteria collection.</title>
        <authorList>
            <person name="Paulo B.S."/>
            <person name="Recchia M.J.J."/>
            <person name="Lee S."/>
            <person name="Fergusson C.H."/>
            <person name="Romanowski S.B."/>
            <person name="Hernandez A."/>
            <person name="Krull N."/>
            <person name="Liu D.Y."/>
            <person name="Cavanagh H."/>
            <person name="Bos A."/>
            <person name="Gray C.A."/>
            <person name="Murphy B.T."/>
            <person name="Linington R.G."/>
            <person name="Eustaquio A.S."/>
        </authorList>
    </citation>
    <scope>NUCLEOTIDE SEQUENCE [LARGE SCALE GENOMIC DNA]</scope>
    <source>
        <strain evidence="1 2">RL21-008-BIB-A</strain>
    </source>
</reference>
<dbReference type="InterPro" id="IPR021317">
    <property type="entry name" value="DUF2917"/>
</dbReference>
<dbReference type="EMBL" id="JAQQFM010000012">
    <property type="protein sequence ID" value="MFL9927118.1"/>
    <property type="molecule type" value="Genomic_DNA"/>
</dbReference>
<gene>
    <name evidence="1" type="ORF">PQR62_22790</name>
</gene>
<dbReference type="Pfam" id="PF11142">
    <property type="entry name" value="DUF2917"/>
    <property type="match status" value="1"/>
</dbReference>
<dbReference type="Proteomes" id="UP001629246">
    <property type="component" value="Unassembled WGS sequence"/>
</dbReference>